<dbReference type="EMBL" id="BQNB010015099">
    <property type="protein sequence ID" value="GJT36004.1"/>
    <property type="molecule type" value="Genomic_DNA"/>
</dbReference>
<name>A0ABQ5DAN7_9ASTR</name>
<accession>A0ABQ5DAN7</accession>
<proteinExistence type="predicted"/>
<gene>
    <name evidence="1" type="ORF">Tco_0926423</name>
</gene>
<reference evidence="1" key="2">
    <citation type="submission" date="2022-01" db="EMBL/GenBank/DDBJ databases">
        <authorList>
            <person name="Yamashiro T."/>
            <person name="Shiraishi A."/>
            <person name="Satake H."/>
            <person name="Nakayama K."/>
        </authorList>
    </citation>
    <scope>NUCLEOTIDE SEQUENCE</scope>
</reference>
<organism evidence="1 2">
    <name type="scientific">Tanacetum coccineum</name>
    <dbReference type="NCBI Taxonomy" id="301880"/>
    <lineage>
        <taxon>Eukaryota</taxon>
        <taxon>Viridiplantae</taxon>
        <taxon>Streptophyta</taxon>
        <taxon>Embryophyta</taxon>
        <taxon>Tracheophyta</taxon>
        <taxon>Spermatophyta</taxon>
        <taxon>Magnoliopsida</taxon>
        <taxon>eudicotyledons</taxon>
        <taxon>Gunneridae</taxon>
        <taxon>Pentapetalae</taxon>
        <taxon>asterids</taxon>
        <taxon>campanulids</taxon>
        <taxon>Asterales</taxon>
        <taxon>Asteraceae</taxon>
        <taxon>Asteroideae</taxon>
        <taxon>Anthemideae</taxon>
        <taxon>Anthemidinae</taxon>
        <taxon>Tanacetum</taxon>
    </lineage>
</organism>
<evidence type="ECO:0000313" key="1">
    <source>
        <dbReference type="EMBL" id="GJT36004.1"/>
    </source>
</evidence>
<evidence type="ECO:0000313" key="2">
    <source>
        <dbReference type="Proteomes" id="UP001151760"/>
    </source>
</evidence>
<dbReference type="Proteomes" id="UP001151760">
    <property type="component" value="Unassembled WGS sequence"/>
</dbReference>
<comment type="caution">
    <text evidence="1">The sequence shown here is derived from an EMBL/GenBank/DDBJ whole genome shotgun (WGS) entry which is preliminary data.</text>
</comment>
<protein>
    <submittedName>
        <fullName evidence="1">Uncharacterized protein</fullName>
    </submittedName>
</protein>
<keyword evidence="2" id="KW-1185">Reference proteome</keyword>
<sequence>MVFSEFYKKLEAEVLRAGAKRMGLQLLQLELILGKNPSMSFRPMKSNEILWQFWTSSSFKVSLAYDGSWSK</sequence>
<reference evidence="1" key="1">
    <citation type="journal article" date="2022" name="Int. J. Mol. Sci.">
        <title>Draft Genome of Tanacetum Coccineum: Genomic Comparison of Closely Related Tanacetum-Family Plants.</title>
        <authorList>
            <person name="Yamashiro T."/>
            <person name="Shiraishi A."/>
            <person name="Nakayama K."/>
            <person name="Satake H."/>
        </authorList>
    </citation>
    <scope>NUCLEOTIDE SEQUENCE</scope>
</reference>